<feature type="region of interest" description="Disordered" evidence="1">
    <location>
        <begin position="57"/>
        <end position="82"/>
    </location>
</feature>
<sequence length="232" mass="25730">MATEVKNEDPITHKGAMVEEKMEVPMVIPRTLNHNIAPTKVDLLDEFTDMLTDDVRNTEHSPETVTDERKSPTFEMSSTGSGQFATNFTPVATTAYLPHEYSNSIRPNSVPNLSRQSPDFIHPTESRTSPMQGYPSTSTVQPCENDSQTEPESEYVNEAKIEKPKVKPKPAVRKKPIADISSAPESHNPNSYGAVRTKVLANKSAQERAKFEETINKALTSLPQLPKPIAKK</sequence>
<dbReference type="HOGENOM" id="CLU_1197198_0_0_1"/>
<reference evidence="3" key="1">
    <citation type="submission" date="2003-08" db="EMBL/GenBank/DDBJ databases">
        <authorList>
            <person name="Birren B."/>
            <person name="Nusbaum C."/>
            <person name="Abebe A."/>
            <person name="Abouelleil A."/>
            <person name="Adekoya E."/>
            <person name="Ait-zahra M."/>
            <person name="Allen N."/>
            <person name="Allen T."/>
            <person name="An P."/>
            <person name="Anderson M."/>
            <person name="Anderson S."/>
            <person name="Arachchi H."/>
            <person name="Armbruster J."/>
            <person name="Bachantsang P."/>
            <person name="Baldwin J."/>
            <person name="Barry A."/>
            <person name="Bayul T."/>
            <person name="Blitshsteyn B."/>
            <person name="Bloom T."/>
            <person name="Blye J."/>
            <person name="Boguslavskiy L."/>
            <person name="Borowsky M."/>
            <person name="Boukhgalter B."/>
            <person name="Brunache A."/>
            <person name="Butler J."/>
            <person name="Calixte N."/>
            <person name="Calvo S."/>
            <person name="Camarata J."/>
            <person name="Campo K."/>
            <person name="Chang J."/>
            <person name="Cheshatsang Y."/>
            <person name="Citroen M."/>
            <person name="Collymore A."/>
            <person name="Considine T."/>
            <person name="Cook A."/>
            <person name="Cooke P."/>
            <person name="Corum B."/>
            <person name="Cuomo C."/>
            <person name="David R."/>
            <person name="Dawoe T."/>
            <person name="Degray S."/>
            <person name="Dodge S."/>
            <person name="Dooley K."/>
            <person name="Dorje P."/>
            <person name="Dorjee K."/>
            <person name="Dorris L."/>
            <person name="Duffey N."/>
            <person name="Dupes A."/>
            <person name="Elkins T."/>
            <person name="Engels R."/>
            <person name="Erickson J."/>
            <person name="Farina A."/>
            <person name="Faro S."/>
            <person name="Ferreira P."/>
            <person name="Fischer H."/>
            <person name="Fitzgerald M."/>
            <person name="Foley K."/>
            <person name="Gage D."/>
            <person name="Galagan J."/>
            <person name="Gearin G."/>
            <person name="Gnerre S."/>
            <person name="Gnirke A."/>
            <person name="Goyette A."/>
            <person name="Graham J."/>
            <person name="Grandbois E."/>
            <person name="Gyaltsen K."/>
            <person name="Hafez N."/>
            <person name="Hagopian D."/>
            <person name="Hagos B."/>
            <person name="Hall J."/>
            <person name="Hatcher B."/>
            <person name="Heller A."/>
            <person name="Higgins H."/>
            <person name="Honan T."/>
            <person name="Horn A."/>
            <person name="Houde N."/>
            <person name="Hughes L."/>
            <person name="Hulme W."/>
            <person name="Husby E."/>
            <person name="Iliev I."/>
            <person name="Jaffe D."/>
            <person name="Jones C."/>
            <person name="Kamal M."/>
            <person name="Kamat A."/>
            <person name="Kamvysselis M."/>
            <person name="Karlsson E."/>
            <person name="Kells C."/>
            <person name="Kieu A."/>
            <person name="Kisner P."/>
            <person name="Kodira C."/>
            <person name="Kulbokas E."/>
            <person name="Labutti K."/>
            <person name="Lama D."/>
            <person name="Landers T."/>
            <person name="Leger J."/>
            <person name="Levine S."/>
            <person name="Lewis D."/>
            <person name="Lewis T."/>
            <person name="Lindblad-toh K."/>
            <person name="Liu X."/>
            <person name="Lokyitsang T."/>
            <person name="Lokyitsang Y."/>
            <person name="Lucien O."/>
            <person name="Lui A."/>
            <person name="Ma L.J."/>
            <person name="Mabbitt R."/>
            <person name="Macdonald J."/>
            <person name="Maclean C."/>
            <person name="Major J."/>
            <person name="Manning J."/>
            <person name="Marabella R."/>
            <person name="Maru K."/>
            <person name="Matthews C."/>
            <person name="Mauceli E."/>
            <person name="Mccarthy M."/>
            <person name="Mcdonough S."/>
            <person name="Mcghee T."/>
            <person name="Meldrim J."/>
            <person name="Meneus L."/>
            <person name="Mesirov J."/>
            <person name="Mihalev A."/>
            <person name="Mihova T."/>
            <person name="Mikkelsen T."/>
            <person name="Mlenga V."/>
            <person name="Moru K."/>
            <person name="Mozes J."/>
            <person name="Mulrain L."/>
            <person name="Munson G."/>
            <person name="Naylor J."/>
            <person name="Newes C."/>
            <person name="Nguyen C."/>
            <person name="Nguyen N."/>
            <person name="Nguyen T."/>
            <person name="Nicol R."/>
            <person name="Nielsen C."/>
            <person name="Nizzari M."/>
            <person name="Norbu C."/>
            <person name="Norbu N."/>
            <person name="O'donnell P."/>
            <person name="Okoawo O."/>
            <person name="O'leary S."/>
            <person name="Omotosho B."/>
            <person name="O'neill K."/>
            <person name="Osman S."/>
            <person name="Parker S."/>
            <person name="Perrin D."/>
            <person name="Phunkhang P."/>
            <person name="Piqani B."/>
            <person name="Purcell S."/>
            <person name="Rachupka T."/>
            <person name="Ramasamy U."/>
            <person name="Rameau R."/>
            <person name="Ray V."/>
            <person name="Raymond C."/>
            <person name="Retta R."/>
            <person name="Richardson S."/>
            <person name="Rise C."/>
            <person name="Rodriguez J."/>
            <person name="Rogers J."/>
            <person name="Rogov P."/>
            <person name="Rutman M."/>
            <person name="Schupbach R."/>
            <person name="Seaman C."/>
            <person name="Settipalli S."/>
            <person name="Sharpe T."/>
            <person name="Sheridan J."/>
            <person name="Sherpa N."/>
            <person name="Shi J."/>
            <person name="Smirnov S."/>
            <person name="Smith C."/>
            <person name="Sougnez C."/>
            <person name="Spencer B."/>
            <person name="Stalker J."/>
            <person name="Stange-thomann N."/>
            <person name="Stavropoulos S."/>
            <person name="Stetson K."/>
            <person name="Stone C."/>
            <person name="Stone S."/>
            <person name="Stubbs M."/>
            <person name="Talamas J."/>
            <person name="Tchuinga P."/>
            <person name="Tenzing P."/>
            <person name="Tesfaye S."/>
            <person name="Theodore J."/>
            <person name="Thoulutsang Y."/>
            <person name="Topham K."/>
            <person name="Towey S."/>
            <person name="Tsamla T."/>
            <person name="Tsomo N."/>
            <person name="Vallee D."/>
            <person name="Vassiliev H."/>
            <person name="Venkataraman V."/>
            <person name="Vinson J."/>
            <person name="Vo A."/>
            <person name="Wade C."/>
            <person name="Wang S."/>
            <person name="Wangchuk T."/>
            <person name="Wangdi T."/>
            <person name="Whittaker C."/>
            <person name="Wilkinson J."/>
            <person name="Wu Y."/>
            <person name="Wyman D."/>
            <person name="Yadav S."/>
            <person name="Yang S."/>
            <person name="Yang X."/>
            <person name="Yeager S."/>
            <person name="Yee E."/>
            <person name="Young G."/>
            <person name="Zainoun J."/>
            <person name="Zembeck L."/>
            <person name="Zimmer A."/>
            <person name="Zody M."/>
            <person name="Lander E."/>
        </authorList>
    </citation>
    <scope>NUCLEOTIDE SEQUENCE [LARGE SCALE GENOMIC DNA]</scope>
</reference>
<evidence type="ECO:0000313" key="3">
    <source>
        <dbReference type="Proteomes" id="UP000007875"/>
    </source>
</evidence>
<evidence type="ECO:0000313" key="2">
    <source>
        <dbReference type="Ensembl" id="ENSCSAVP00000018935.1"/>
    </source>
</evidence>
<dbReference type="Proteomes" id="UP000007875">
    <property type="component" value="Unassembled WGS sequence"/>
</dbReference>
<feature type="compositionally biased region" description="Polar residues" evidence="1">
    <location>
        <begin position="126"/>
        <end position="146"/>
    </location>
</feature>
<name>H2ZMW9_CIOSA</name>
<feature type="compositionally biased region" description="Basic and acidic residues" evidence="1">
    <location>
        <begin position="57"/>
        <end position="72"/>
    </location>
</feature>
<dbReference type="InParanoid" id="H2ZMW9"/>
<organism evidence="2 3">
    <name type="scientific">Ciona savignyi</name>
    <name type="common">Pacific transparent sea squirt</name>
    <dbReference type="NCBI Taxonomy" id="51511"/>
    <lineage>
        <taxon>Eukaryota</taxon>
        <taxon>Metazoa</taxon>
        <taxon>Chordata</taxon>
        <taxon>Tunicata</taxon>
        <taxon>Ascidiacea</taxon>
        <taxon>Phlebobranchia</taxon>
        <taxon>Cionidae</taxon>
        <taxon>Ciona</taxon>
    </lineage>
</organism>
<dbReference type="Ensembl" id="ENSCSAVT00000019142.1">
    <property type="protein sequence ID" value="ENSCSAVP00000018935.1"/>
    <property type="gene ID" value="ENSCSAVG00000011121.1"/>
</dbReference>
<protein>
    <submittedName>
        <fullName evidence="2">Uncharacterized protein</fullName>
    </submittedName>
</protein>
<dbReference type="AlphaFoldDB" id="H2ZMW9"/>
<feature type="region of interest" description="Disordered" evidence="1">
    <location>
        <begin position="124"/>
        <end position="195"/>
    </location>
</feature>
<accession>H2ZMW9</accession>
<feature type="compositionally biased region" description="Basic residues" evidence="1">
    <location>
        <begin position="166"/>
        <end position="175"/>
    </location>
</feature>
<reference evidence="2" key="2">
    <citation type="submission" date="2025-08" db="UniProtKB">
        <authorList>
            <consortium name="Ensembl"/>
        </authorList>
    </citation>
    <scope>IDENTIFICATION</scope>
</reference>
<keyword evidence="3" id="KW-1185">Reference proteome</keyword>
<proteinExistence type="predicted"/>
<reference evidence="2" key="3">
    <citation type="submission" date="2025-09" db="UniProtKB">
        <authorList>
            <consortium name="Ensembl"/>
        </authorList>
    </citation>
    <scope>IDENTIFICATION</scope>
</reference>
<evidence type="ECO:0000256" key="1">
    <source>
        <dbReference type="SAM" id="MobiDB-lite"/>
    </source>
</evidence>